<dbReference type="InterPro" id="IPR052020">
    <property type="entry name" value="Cyclic_di-GMP/3'3'-cGAMP_PDE"/>
</dbReference>
<evidence type="ECO:0000313" key="3">
    <source>
        <dbReference type="EMBL" id="QNE74174.1"/>
    </source>
</evidence>
<dbReference type="GO" id="GO:0003677">
    <property type="term" value="F:DNA binding"/>
    <property type="evidence" value="ECO:0007669"/>
    <property type="project" value="InterPro"/>
</dbReference>
<protein>
    <submittedName>
        <fullName evidence="3">HD domain-containing protein</fullName>
    </submittedName>
</protein>
<dbReference type="SUPFAM" id="SSF46894">
    <property type="entry name" value="C-terminal effector domain of the bipartite response regulators"/>
    <property type="match status" value="1"/>
</dbReference>
<accession>A0A7G7BFQ9</accession>
<evidence type="ECO:0000259" key="2">
    <source>
        <dbReference type="PROSITE" id="PS51832"/>
    </source>
</evidence>
<dbReference type="EMBL" id="CP045702">
    <property type="protein sequence ID" value="QNE74174.1"/>
    <property type="molecule type" value="Genomic_DNA"/>
</dbReference>
<dbReference type="Proteomes" id="UP000515307">
    <property type="component" value="Chromosome"/>
</dbReference>
<dbReference type="InterPro" id="IPR036388">
    <property type="entry name" value="WH-like_DNA-bd_sf"/>
</dbReference>
<feature type="domain" description="HD-GYP" evidence="2">
    <location>
        <begin position="265"/>
        <end position="461"/>
    </location>
</feature>
<dbReference type="Gene3D" id="1.10.3210.10">
    <property type="entry name" value="Hypothetical protein af1432"/>
    <property type="match status" value="2"/>
</dbReference>
<evidence type="ECO:0000313" key="4">
    <source>
        <dbReference type="Proteomes" id="UP000515307"/>
    </source>
</evidence>
<dbReference type="InterPro" id="IPR003607">
    <property type="entry name" value="HD/PDEase_dom"/>
</dbReference>
<dbReference type="InterPro" id="IPR000792">
    <property type="entry name" value="Tscrpt_reg_LuxR_C"/>
</dbReference>
<dbReference type="PROSITE" id="PS51832">
    <property type="entry name" value="HD_GYP"/>
    <property type="match status" value="1"/>
</dbReference>
<proteinExistence type="predicted"/>
<dbReference type="PANTHER" id="PTHR45228">
    <property type="entry name" value="CYCLIC DI-GMP PHOSPHODIESTERASE TM_0186-RELATED"/>
    <property type="match status" value="1"/>
</dbReference>
<reference evidence="4" key="1">
    <citation type="submission" date="2019-10" db="EMBL/GenBank/DDBJ databases">
        <title>Antimicrobial potential of Antarctic Bacteria.</title>
        <authorList>
            <person name="Benaud N."/>
            <person name="Edwards R.J."/>
            <person name="Ferrari B.C."/>
        </authorList>
    </citation>
    <scope>NUCLEOTIDE SEQUENCE [LARGE SCALE GENOMIC DNA]</scope>
    <source>
        <strain evidence="4">NBSH44</strain>
    </source>
</reference>
<dbReference type="Pfam" id="PF00196">
    <property type="entry name" value="GerE"/>
    <property type="match status" value="1"/>
</dbReference>
<dbReference type="Pfam" id="PF13487">
    <property type="entry name" value="HD_5"/>
    <property type="match status" value="1"/>
</dbReference>
<dbReference type="SUPFAM" id="SSF109604">
    <property type="entry name" value="HD-domain/PDEase-like"/>
    <property type="match status" value="1"/>
</dbReference>
<dbReference type="PROSITE" id="PS00622">
    <property type="entry name" value="HTH_LUXR_1"/>
    <property type="match status" value="1"/>
</dbReference>
<dbReference type="PRINTS" id="PR00038">
    <property type="entry name" value="HTHLUXR"/>
</dbReference>
<dbReference type="CDD" id="cd06170">
    <property type="entry name" value="LuxR_C_like"/>
    <property type="match status" value="1"/>
</dbReference>
<dbReference type="InterPro" id="IPR016032">
    <property type="entry name" value="Sig_transdc_resp-reg_C-effctor"/>
</dbReference>
<dbReference type="SMART" id="SM00421">
    <property type="entry name" value="HTH_LUXR"/>
    <property type="match status" value="1"/>
</dbReference>
<feature type="domain" description="HTH luxR-type" evidence="1">
    <location>
        <begin position="455"/>
        <end position="520"/>
    </location>
</feature>
<dbReference type="Gene3D" id="1.10.10.10">
    <property type="entry name" value="Winged helix-like DNA-binding domain superfamily/Winged helix DNA-binding domain"/>
    <property type="match status" value="1"/>
</dbReference>
<keyword evidence="4" id="KW-1185">Reference proteome</keyword>
<organism evidence="3 4">
    <name type="scientific">Streptomyces finlayi</name>
    <dbReference type="NCBI Taxonomy" id="67296"/>
    <lineage>
        <taxon>Bacteria</taxon>
        <taxon>Bacillati</taxon>
        <taxon>Actinomycetota</taxon>
        <taxon>Actinomycetes</taxon>
        <taxon>Kitasatosporales</taxon>
        <taxon>Streptomycetaceae</taxon>
        <taxon>Streptomyces</taxon>
    </lineage>
</organism>
<dbReference type="CDD" id="cd00077">
    <property type="entry name" value="HDc"/>
    <property type="match status" value="1"/>
</dbReference>
<dbReference type="InterPro" id="IPR037522">
    <property type="entry name" value="HD_GYP_dom"/>
</dbReference>
<dbReference type="SMART" id="SM00471">
    <property type="entry name" value="HDc"/>
    <property type="match status" value="1"/>
</dbReference>
<gene>
    <name evidence="3" type="ORF">F0344_05740</name>
</gene>
<dbReference type="KEGG" id="sfiy:F0344_05740"/>
<dbReference type="GO" id="GO:0006355">
    <property type="term" value="P:regulation of DNA-templated transcription"/>
    <property type="evidence" value="ECO:0007669"/>
    <property type="project" value="InterPro"/>
</dbReference>
<dbReference type="AlphaFoldDB" id="A0A7G7BFQ9"/>
<evidence type="ECO:0000259" key="1">
    <source>
        <dbReference type="PROSITE" id="PS50043"/>
    </source>
</evidence>
<dbReference type="PROSITE" id="PS50043">
    <property type="entry name" value="HTH_LUXR_2"/>
    <property type="match status" value="1"/>
</dbReference>
<sequence length="523" mass="55023">MSGTREGDGYAGAVEDIRLAEVLAALSLTSDLAAGMTFEKGLRTCVVATVFARDVLAGDRETCRAVYETALLRSVGCTSFAPELATVFGDEVAFQSALKHLDPGEDVPLADQLLRLGGWTRESAQRLTDTLTEVLPTVGVEAMRNGCEASQALGSGLGVLPQTLAALNDVYERWDGQGIPLGIAGGHLSFAARVVHVAEQAVLAHAKGGEPAAVSAVVRRAGGHLDPDLARAFAADAAKLLAPLREPDAVASAVAVEPPPYVMVSAGEITGLCAVLGRFVDLKGTWLVGHSEHVARLAEGAGRLGGLASDEVTRLRCAALLHDLGRAGISADVWDRPGPLSTADMERVRMHTYWTQRVLERVPGLAALAPIAAAHHERLDGSGYHRGEFGTRTSPSARILAAADVFAALTEPRAHRDALSLDEAVGHLTREADSGALDPVACDLVLRAAGSRQSRLRCPAGLTAREVEVLRLAARGLTNQQIGAELSISSRTVGHHLGHIYDKTGRRTRAGVAVFAMEQQLLP</sequence>
<name>A0A7G7BFQ9_9ACTN</name>